<protein>
    <submittedName>
        <fullName evidence="2">Uncharacterized protein</fullName>
    </submittedName>
</protein>
<keyword evidence="3" id="KW-1185">Reference proteome</keyword>
<feature type="compositionally biased region" description="Basic and acidic residues" evidence="1">
    <location>
        <begin position="101"/>
        <end position="122"/>
    </location>
</feature>
<feature type="region of interest" description="Disordered" evidence="1">
    <location>
        <begin position="33"/>
        <end position="132"/>
    </location>
</feature>
<name>A0A821YF87_9NEOP</name>
<gene>
    <name evidence="2" type="ORF">PMACD_LOCUS16381</name>
</gene>
<dbReference type="AlphaFoldDB" id="A0A821YF87"/>
<dbReference type="Proteomes" id="UP000663880">
    <property type="component" value="Unassembled WGS sequence"/>
</dbReference>
<organism evidence="2 3">
    <name type="scientific">Pieris macdunnoughi</name>
    <dbReference type="NCBI Taxonomy" id="345717"/>
    <lineage>
        <taxon>Eukaryota</taxon>
        <taxon>Metazoa</taxon>
        <taxon>Ecdysozoa</taxon>
        <taxon>Arthropoda</taxon>
        <taxon>Hexapoda</taxon>
        <taxon>Insecta</taxon>
        <taxon>Pterygota</taxon>
        <taxon>Neoptera</taxon>
        <taxon>Endopterygota</taxon>
        <taxon>Lepidoptera</taxon>
        <taxon>Glossata</taxon>
        <taxon>Ditrysia</taxon>
        <taxon>Papilionoidea</taxon>
        <taxon>Pieridae</taxon>
        <taxon>Pierinae</taxon>
        <taxon>Pieris</taxon>
    </lineage>
</organism>
<dbReference type="EMBL" id="CAJOBZ010000082">
    <property type="protein sequence ID" value="CAF4957372.1"/>
    <property type="molecule type" value="Genomic_DNA"/>
</dbReference>
<reference evidence="2" key="1">
    <citation type="submission" date="2021-02" db="EMBL/GenBank/DDBJ databases">
        <authorList>
            <person name="Steward A R."/>
        </authorList>
    </citation>
    <scope>NUCLEOTIDE SEQUENCE</scope>
</reference>
<proteinExistence type="predicted"/>
<feature type="compositionally biased region" description="Basic and acidic residues" evidence="1">
    <location>
        <begin position="53"/>
        <end position="69"/>
    </location>
</feature>
<comment type="caution">
    <text evidence="2">The sequence shown here is derived from an EMBL/GenBank/DDBJ whole genome shotgun (WGS) entry which is preliminary data.</text>
</comment>
<feature type="compositionally biased region" description="Low complexity" evidence="1">
    <location>
        <begin position="70"/>
        <end position="81"/>
    </location>
</feature>
<dbReference type="OrthoDB" id="6932404at2759"/>
<sequence>MSIVRALGVRQISLLLKGNQRARCGAIIQKHHDNATRHFMPEFQQEATSPDSGTKDQRERGRGAARGEGESSPPASPASHASPPPDDIEHSIPATLIQDPNAERSPKASFSDHRLLGEKPAHQVDLPTPGSR</sequence>
<evidence type="ECO:0000313" key="3">
    <source>
        <dbReference type="Proteomes" id="UP000663880"/>
    </source>
</evidence>
<evidence type="ECO:0000313" key="2">
    <source>
        <dbReference type="EMBL" id="CAF4957372.1"/>
    </source>
</evidence>
<evidence type="ECO:0000256" key="1">
    <source>
        <dbReference type="SAM" id="MobiDB-lite"/>
    </source>
</evidence>
<accession>A0A821YF87</accession>